<evidence type="ECO:0000313" key="5">
    <source>
        <dbReference type="Proteomes" id="UP000327013"/>
    </source>
</evidence>
<evidence type="ECO:0000313" key="4">
    <source>
        <dbReference type="EMBL" id="KAE8037550.1"/>
    </source>
</evidence>
<reference evidence="4 5" key="1">
    <citation type="submission" date="2019-06" db="EMBL/GenBank/DDBJ databases">
        <title>A chromosomal-level reference genome of Carpinus fangiana (Coryloideae, Betulaceae).</title>
        <authorList>
            <person name="Yang X."/>
            <person name="Wang Z."/>
            <person name="Zhang L."/>
            <person name="Hao G."/>
            <person name="Liu J."/>
            <person name="Yang Y."/>
        </authorList>
    </citation>
    <scope>NUCLEOTIDE SEQUENCE [LARGE SCALE GENOMIC DNA]</scope>
    <source>
        <strain evidence="4">Cfa_2016G</strain>
        <tissue evidence="4">Leaf</tissue>
    </source>
</reference>
<protein>
    <submittedName>
        <fullName evidence="4">Uncharacterized protein</fullName>
    </submittedName>
</protein>
<feature type="compositionally biased region" description="Polar residues" evidence="3">
    <location>
        <begin position="31"/>
        <end position="55"/>
    </location>
</feature>
<name>A0A660KPA6_9ROSI</name>
<dbReference type="InterPro" id="IPR040389">
    <property type="entry name" value="SMR"/>
</dbReference>
<sequence>MSNDQNQPKLQSLQFPNPKEQDHDEDEGRRTPTSGDFKTPTTVQKNLPKLQSLQFPNPKDHQRDDDDDQGCRTPTSDEYKIPTVQSCPPTPRKRPGVFVNKRKWPGTELHFFETTRREELESFFQSSFQFPRIVSHAVKRRCTSV</sequence>
<evidence type="ECO:0000256" key="2">
    <source>
        <dbReference type="ARBA" id="ARBA00023306"/>
    </source>
</evidence>
<dbReference type="PANTHER" id="PTHR33142">
    <property type="entry name" value="CYCLIN-DEPENDENT PROTEIN KINASE INHIBITOR SMR13"/>
    <property type="match status" value="1"/>
</dbReference>
<keyword evidence="5" id="KW-1185">Reference proteome</keyword>
<evidence type="ECO:0000256" key="3">
    <source>
        <dbReference type="SAM" id="MobiDB-lite"/>
    </source>
</evidence>
<evidence type="ECO:0000256" key="1">
    <source>
        <dbReference type="ARBA" id="ARBA00023013"/>
    </source>
</evidence>
<dbReference type="GO" id="GO:0004860">
    <property type="term" value="F:protein kinase inhibitor activity"/>
    <property type="evidence" value="ECO:0007669"/>
    <property type="project" value="UniProtKB-KW"/>
</dbReference>
<dbReference type="Proteomes" id="UP000327013">
    <property type="component" value="Chromosome 4"/>
</dbReference>
<keyword evidence="2" id="KW-0131">Cell cycle</keyword>
<keyword evidence="1" id="KW-0649">Protein kinase inhibitor</keyword>
<proteinExistence type="predicted"/>
<dbReference type="EMBL" id="CM017324">
    <property type="protein sequence ID" value="KAE8037550.1"/>
    <property type="molecule type" value="Genomic_DNA"/>
</dbReference>
<dbReference type="PANTHER" id="PTHR33142:SF89">
    <property type="entry name" value="CYCLIN-DEPENDENT PROTEIN KINASE INHIBITOR SMR2"/>
    <property type="match status" value="1"/>
</dbReference>
<feature type="region of interest" description="Disordered" evidence="3">
    <location>
        <begin position="1"/>
        <end position="98"/>
    </location>
</feature>
<dbReference type="OrthoDB" id="662905at2759"/>
<gene>
    <name evidence="4" type="ORF">FH972_010131</name>
</gene>
<feature type="compositionally biased region" description="Polar residues" evidence="3">
    <location>
        <begin position="1"/>
        <end position="15"/>
    </location>
</feature>
<dbReference type="GO" id="GO:0032875">
    <property type="term" value="P:regulation of DNA endoreduplication"/>
    <property type="evidence" value="ECO:0007669"/>
    <property type="project" value="InterPro"/>
</dbReference>
<accession>A0A660KPA6</accession>
<feature type="compositionally biased region" description="Basic and acidic residues" evidence="3">
    <location>
        <begin position="19"/>
        <end position="30"/>
    </location>
</feature>
<dbReference type="AlphaFoldDB" id="A0A660KPA6"/>
<organism evidence="4 5">
    <name type="scientific">Carpinus fangiana</name>
    <dbReference type="NCBI Taxonomy" id="176857"/>
    <lineage>
        <taxon>Eukaryota</taxon>
        <taxon>Viridiplantae</taxon>
        <taxon>Streptophyta</taxon>
        <taxon>Embryophyta</taxon>
        <taxon>Tracheophyta</taxon>
        <taxon>Spermatophyta</taxon>
        <taxon>Magnoliopsida</taxon>
        <taxon>eudicotyledons</taxon>
        <taxon>Gunneridae</taxon>
        <taxon>Pentapetalae</taxon>
        <taxon>rosids</taxon>
        <taxon>fabids</taxon>
        <taxon>Fagales</taxon>
        <taxon>Betulaceae</taxon>
        <taxon>Carpinus</taxon>
    </lineage>
</organism>